<feature type="domain" description="Glutamine amidotransferase type-2" evidence="5">
    <location>
        <begin position="2"/>
        <end position="206"/>
    </location>
</feature>
<keyword evidence="1" id="KW-0028">Amino-acid biosynthesis</keyword>
<feature type="region of interest" description="Disordered" evidence="4">
    <location>
        <begin position="333"/>
        <end position="415"/>
    </location>
</feature>
<dbReference type="GO" id="GO:0006529">
    <property type="term" value="P:asparagine biosynthetic process"/>
    <property type="evidence" value="ECO:0007669"/>
    <property type="project" value="UniProtKB-KW"/>
</dbReference>
<reference evidence="6 7" key="1">
    <citation type="submission" date="2017-01" db="EMBL/GenBank/DDBJ databases">
        <title>The recent genome duplication of the halophilic yeast Hortaea werneckii: insights from long-read sequencing.</title>
        <authorList>
            <person name="Sinha S."/>
            <person name="Flibotte S."/>
            <person name="Neira M."/>
            <person name="Lenassi M."/>
            <person name="Gostincar C."/>
            <person name="Stajich J.E."/>
            <person name="Nislow C.E."/>
        </authorList>
    </citation>
    <scope>NUCLEOTIDE SEQUENCE [LARGE SCALE GENOMIC DNA]</scope>
    <source>
        <strain evidence="6 7">EXF-2000</strain>
    </source>
</reference>
<dbReference type="VEuPathDB" id="FungiDB:BTJ68_08961"/>
<dbReference type="Gene3D" id="3.40.50.620">
    <property type="entry name" value="HUPs"/>
    <property type="match status" value="1"/>
</dbReference>
<proteinExistence type="predicted"/>
<dbReference type="InterPro" id="IPR029055">
    <property type="entry name" value="Ntn_hydrolases_N"/>
</dbReference>
<evidence type="ECO:0000256" key="2">
    <source>
        <dbReference type="ARBA" id="ARBA00022888"/>
    </source>
</evidence>
<dbReference type="AlphaFoldDB" id="A0A1Z5T5C3"/>
<evidence type="ECO:0000259" key="5">
    <source>
        <dbReference type="PROSITE" id="PS51278"/>
    </source>
</evidence>
<dbReference type="InterPro" id="IPR014729">
    <property type="entry name" value="Rossmann-like_a/b/a_fold"/>
</dbReference>
<evidence type="ECO:0000313" key="7">
    <source>
        <dbReference type="Proteomes" id="UP000194280"/>
    </source>
</evidence>
<gene>
    <name evidence="6" type="ORF">BTJ68_08961</name>
</gene>
<keyword evidence="7" id="KW-1185">Reference proteome</keyword>
<organism evidence="6 7">
    <name type="scientific">Hortaea werneckii EXF-2000</name>
    <dbReference type="NCBI Taxonomy" id="1157616"/>
    <lineage>
        <taxon>Eukaryota</taxon>
        <taxon>Fungi</taxon>
        <taxon>Dikarya</taxon>
        <taxon>Ascomycota</taxon>
        <taxon>Pezizomycotina</taxon>
        <taxon>Dothideomycetes</taxon>
        <taxon>Dothideomycetidae</taxon>
        <taxon>Mycosphaerellales</taxon>
        <taxon>Teratosphaeriaceae</taxon>
        <taxon>Hortaea</taxon>
    </lineage>
</organism>
<dbReference type="EMBL" id="MUNK01000119">
    <property type="protein sequence ID" value="OTA31219.1"/>
    <property type="molecule type" value="Genomic_DNA"/>
</dbReference>
<dbReference type="SUPFAM" id="SSF56235">
    <property type="entry name" value="N-terminal nucleophile aminohydrolases (Ntn hydrolases)"/>
    <property type="match status" value="1"/>
</dbReference>
<comment type="caution">
    <text evidence="6">The sequence shown here is derived from an EMBL/GenBank/DDBJ whole genome shotgun (WGS) entry which is preliminary data.</text>
</comment>
<name>A0A1Z5T5C3_HORWE</name>
<keyword evidence="3" id="KW-0315">Glutamine amidotransferase</keyword>
<dbReference type="InParanoid" id="A0A1Z5T5C3"/>
<dbReference type="PROSITE" id="PS51278">
    <property type="entry name" value="GATASE_TYPE_2"/>
    <property type="match status" value="1"/>
</dbReference>
<evidence type="ECO:0000313" key="6">
    <source>
        <dbReference type="EMBL" id="OTA31219.1"/>
    </source>
</evidence>
<dbReference type="Proteomes" id="UP000194280">
    <property type="component" value="Unassembled WGS sequence"/>
</dbReference>
<dbReference type="STRING" id="1157616.A0A1Z5T5C3"/>
<evidence type="ECO:0000256" key="3">
    <source>
        <dbReference type="ARBA" id="ARBA00022962"/>
    </source>
</evidence>
<accession>A0A1Z5T5C3</accession>
<dbReference type="FunCoup" id="A0A1Z5T5C3">
    <property type="interactions" value="1318"/>
</dbReference>
<keyword evidence="2" id="KW-0061">Asparagine biosynthesis</keyword>
<dbReference type="Gene3D" id="3.60.20.10">
    <property type="entry name" value="Glutamine Phosphoribosylpyrophosphate, subunit 1, domain 1"/>
    <property type="match status" value="1"/>
</dbReference>
<dbReference type="PANTHER" id="PTHR45937:SF1">
    <property type="entry name" value="ASPARAGINE SYNTHETASE DOMAIN-CONTAINING PROTEIN 1"/>
    <property type="match status" value="1"/>
</dbReference>
<sequence length="499" mass="55638">MCGIFCSVSCREPICPSPTLQELLQQRGPDAIGDLVVQIPRKQHETPTNQHIKFYSSVLSLRGDNTVRQPYRGQHHSESTLCWNGEAWEISGQSPNGNDTELISDLLRTALAGKIADDAGSRAETVSRIATEVANKLSRVAGPYAFVAYDHDLGVLCFGRDFLGRRSLLTRVTEDGDFLLSSVSDSPESSGWSEVEADGVYCVDLQRTADSGLIGDETRLGRYPVMRIPYRFTDDDPLENHSSVIPHLSLNKHSPSSWEPLRSSAAPVSRLHELLHASTSQRILNIPDHPGLRDAPVDEHAAARLAILFSGGLDCTVLARLAHDILPTIRKHRSTQRRLPEPPDPQVNRAWKRQPDGIRALSGPHHRKSRPRRTPESLPRPALEVHRNQHPLRRSDAPPPAHHQPHAPAQHRNGPQHLLRPLLRRARHGRPDIRRAHRHNTTLHHHNHRCEGLALGSRRRRAFRWLSAPHDCVHSTRFPGTAGRTRARCGAVGETESGA</sequence>
<evidence type="ECO:0000256" key="4">
    <source>
        <dbReference type="SAM" id="MobiDB-lite"/>
    </source>
</evidence>
<evidence type="ECO:0000256" key="1">
    <source>
        <dbReference type="ARBA" id="ARBA00022605"/>
    </source>
</evidence>
<dbReference type="PANTHER" id="PTHR45937">
    <property type="entry name" value="ASPARAGINE SYNTHETASE DOMAIN-CONTAINING PROTEIN 1"/>
    <property type="match status" value="1"/>
</dbReference>
<dbReference type="InterPro" id="IPR051857">
    <property type="entry name" value="Asn_synthetase_domain"/>
</dbReference>
<dbReference type="OrthoDB" id="10252281at2759"/>
<dbReference type="InterPro" id="IPR017932">
    <property type="entry name" value="GATase_2_dom"/>
</dbReference>
<protein>
    <recommendedName>
        <fullName evidence="5">Glutamine amidotransferase type-2 domain-containing protein</fullName>
    </recommendedName>
</protein>